<accession>A0A822YN26</accession>
<protein>
    <submittedName>
        <fullName evidence="2">Uncharacterized protein</fullName>
    </submittedName>
</protein>
<sequence length="20" mass="2366">MGKVILEKTQSKKKKKEKSF</sequence>
<dbReference type="AlphaFoldDB" id="A0A822YN26"/>
<evidence type="ECO:0000256" key="1">
    <source>
        <dbReference type="SAM" id="MobiDB-lite"/>
    </source>
</evidence>
<dbReference type="Proteomes" id="UP000607653">
    <property type="component" value="Unassembled WGS sequence"/>
</dbReference>
<feature type="region of interest" description="Disordered" evidence="1">
    <location>
        <begin position="1"/>
        <end position="20"/>
    </location>
</feature>
<reference evidence="2 3" key="1">
    <citation type="journal article" date="2020" name="Mol. Biol. Evol.">
        <title>Distinct Expression and Methylation Patterns for Genes with Different Fates following a Single Whole-Genome Duplication in Flowering Plants.</title>
        <authorList>
            <person name="Shi T."/>
            <person name="Rahmani R.S."/>
            <person name="Gugger P.F."/>
            <person name="Wang M."/>
            <person name="Li H."/>
            <person name="Zhang Y."/>
            <person name="Li Z."/>
            <person name="Wang Q."/>
            <person name="Van de Peer Y."/>
            <person name="Marchal K."/>
            <person name="Chen J."/>
        </authorList>
    </citation>
    <scope>NUCLEOTIDE SEQUENCE [LARGE SCALE GENOMIC DNA]</scope>
    <source>
        <tissue evidence="2">Leaf</tissue>
    </source>
</reference>
<dbReference type="EMBL" id="DUZY01000003">
    <property type="protein sequence ID" value="DAD32415.1"/>
    <property type="molecule type" value="Genomic_DNA"/>
</dbReference>
<keyword evidence="3" id="KW-1185">Reference proteome</keyword>
<name>A0A822YN26_NELNU</name>
<feature type="compositionally biased region" description="Basic and acidic residues" evidence="1">
    <location>
        <begin position="1"/>
        <end position="10"/>
    </location>
</feature>
<evidence type="ECO:0000313" key="3">
    <source>
        <dbReference type="Proteomes" id="UP000607653"/>
    </source>
</evidence>
<proteinExistence type="predicted"/>
<gene>
    <name evidence="2" type="ORF">HUJ06_011266</name>
</gene>
<comment type="caution">
    <text evidence="2">The sequence shown here is derived from an EMBL/GenBank/DDBJ whole genome shotgun (WGS) entry which is preliminary data.</text>
</comment>
<organism evidence="2 3">
    <name type="scientific">Nelumbo nucifera</name>
    <name type="common">Sacred lotus</name>
    <dbReference type="NCBI Taxonomy" id="4432"/>
    <lineage>
        <taxon>Eukaryota</taxon>
        <taxon>Viridiplantae</taxon>
        <taxon>Streptophyta</taxon>
        <taxon>Embryophyta</taxon>
        <taxon>Tracheophyta</taxon>
        <taxon>Spermatophyta</taxon>
        <taxon>Magnoliopsida</taxon>
        <taxon>Proteales</taxon>
        <taxon>Nelumbonaceae</taxon>
        <taxon>Nelumbo</taxon>
    </lineage>
</organism>
<evidence type="ECO:0000313" key="2">
    <source>
        <dbReference type="EMBL" id="DAD32415.1"/>
    </source>
</evidence>
<feature type="compositionally biased region" description="Basic residues" evidence="1">
    <location>
        <begin position="11"/>
        <end position="20"/>
    </location>
</feature>